<sequence length="282" mass="31310">MPGGEGESGAGAAMSLLPAGSWCWRGTGWVRRVSPLLGLKGGRPALPSEAGRRGLPEAALPSLRPARFLGSGVPRGRGGSPPPPPPPPPEEKEKPKPSQAGLLLRVPNPLVWLRTRFYFFLIRAYFDQEFSLHEFTEGAKQAFTYVSRLISQCKYDLLEELVTKEVIQVLKEKLASLSENHKNALAAGMDEIMFTTAGDVGIYYDDSGRKFVSILMHFWYLSSADLPDELSEGPKIFFIGSGNEIPKETKHLLSANYEFRREFTQGVKPDWTITRIEHPKLL</sequence>
<dbReference type="PANTHER" id="PTHR13333:SF5">
    <property type="entry name" value="M-AAA PROTEASE-INTERACTING PROTEIN 1, MITOCHONDRIAL"/>
    <property type="match status" value="1"/>
</dbReference>
<reference evidence="2" key="1">
    <citation type="journal article" date="2023" name="DNA Res.">
        <title>Chromosome-level genome assembly of Phrynocephalus forsythii using third-generation DNA sequencing and Hi-C analysis.</title>
        <authorList>
            <person name="Qi Y."/>
            <person name="Zhao W."/>
            <person name="Zhao Y."/>
            <person name="Niu C."/>
            <person name="Cao S."/>
            <person name="Zhang Y."/>
        </authorList>
    </citation>
    <scope>NUCLEOTIDE SEQUENCE</scope>
    <source>
        <tissue evidence="2">Muscle</tissue>
    </source>
</reference>
<protein>
    <recommendedName>
        <fullName evidence="4">M-AAA protease-interacting protein 1, mitochondrial</fullName>
    </recommendedName>
</protein>
<evidence type="ECO:0000313" key="3">
    <source>
        <dbReference type="Proteomes" id="UP001142489"/>
    </source>
</evidence>
<dbReference type="PANTHER" id="PTHR13333">
    <property type="entry name" value="M-AAA PROTEASE-INTERACTING PROTEIN 1, MITOCHONDRIAL"/>
    <property type="match status" value="1"/>
</dbReference>
<dbReference type="GO" id="GO:0005743">
    <property type="term" value="C:mitochondrial inner membrane"/>
    <property type="evidence" value="ECO:0007669"/>
    <property type="project" value="TreeGrafter"/>
</dbReference>
<dbReference type="AlphaFoldDB" id="A0A9Q1B923"/>
<evidence type="ECO:0000313" key="2">
    <source>
        <dbReference type="EMBL" id="KAJ7345481.1"/>
    </source>
</evidence>
<dbReference type="EMBL" id="JAPFRF010000001">
    <property type="protein sequence ID" value="KAJ7345481.1"/>
    <property type="molecule type" value="Genomic_DNA"/>
</dbReference>
<dbReference type="GO" id="GO:0043022">
    <property type="term" value="F:ribosome binding"/>
    <property type="evidence" value="ECO:0007669"/>
    <property type="project" value="TreeGrafter"/>
</dbReference>
<feature type="region of interest" description="Disordered" evidence="1">
    <location>
        <begin position="70"/>
        <end position="100"/>
    </location>
</feature>
<keyword evidence="3" id="KW-1185">Reference proteome</keyword>
<accession>A0A9Q1B923</accession>
<gene>
    <name evidence="2" type="ORF">JRQ81_001431</name>
</gene>
<dbReference type="Proteomes" id="UP001142489">
    <property type="component" value="Unassembled WGS sequence"/>
</dbReference>
<dbReference type="OrthoDB" id="7249367at2759"/>
<organism evidence="2 3">
    <name type="scientific">Phrynocephalus forsythii</name>
    <dbReference type="NCBI Taxonomy" id="171643"/>
    <lineage>
        <taxon>Eukaryota</taxon>
        <taxon>Metazoa</taxon>
        <taxon>Chordata</taxon>
        <taxon>Craniata</taxon>
        <taxon>Vertebrata</taxon>
        <taxon>Euteleostomi</taxon>
        <taxon>Lepidosauria</taxon>
        <taxon>Squamata</taxon>
        <taxon>Bifurcata</taxon>
        <taxon>Unidentata</taxon>
        <taxon>Episquamata</taxon>
        <taxon>Toxicofera</taxon>
        <taxon>Iguania</taxon>
        <taxon>Acrodonta</taxon>
        <taxon>Agamidae</taxon>
        <taxon>Agaminae</taxon>
        <taxon>Phrynocephalus</taxon>
    </lineage>
</organism>
<comment type="caution">
    <text evidence="2">The sequence shown here is derived from an EMBL/GenBank/DDBJ whole genome shotgun (WGS) entry which is preliminary data.</text>
</comment>
<dbReference type="GO" id="GO:0032979">
    <property type="term" value="P:protein insertion into mitochondrial inner membrane from matrix"/>
    <property type="evidence" value="ECO:0007669"/>
    <property type="project" value="TreeGrafter"/>
</dbReference>
<evidence type="ECO:0008006" key="4">
    <source>
        <dbReference type="Google" id="ProtNLM"/>
    </source>
</evidence>
<name>A0A9Q1B923_9SAUR</name>
<evidence type="ECO:0000256" key="1">
    <source>
        <dbReference type="SAM" id="MobiDB-lite"/>
    </source>
</evidence>
<proteinExistence type="predicted"/>